<evidence type="ECO:0000313" key="1">
    <source>
        <dbReference type="EMBL" id="ETW97192.1"/>
    </source>
</evidence>
<dbReference type="AlphaFoldDB" id="W4LGR4"/>
<reference evidence="1 2" key="1">
    <citation type="journal article" date="2014" name="Nature">
        <title>An environmental bacterial taxon with a large and distinct metabolic repertoire.</title>
        <authorList>
            <person name="Wilson M.C."/>
            <person name="Mori T."/>
            <person name="Ruckert C."/>
            <person name="Uria A.R."/>
            <person name="Helf M.J."/>
            <person name="Takada K."/>
            <person name="Gernert C."/>
            <person name="Steffens U.A."/>
            <person name="Heycke N."/>
            <person name="Schmitt S."/>
            <person name="Rinke C."/>
            <person name="Helfrich E.J."/>
            <person name="Brachmann A.O."/>
            <person name="Gurgui C."/>
            <person name="Wakimoto T."/>
            <person name="Kracht M."/>
            <person name="Crusemann M."/>
            <person name="Hentschel U."/>
            <person name="Abe I."/>
            <person name="Matsunaga S."/>
            <person name="Kalinowski J."/>
            <person name="Takeyama H."/>
            <person name="Piel J."/>
        </authorList>
    </citation>
    <scope>NUCLEOTIDE SEQUENCE [LARGE SCALE GENOMIC DNA]</scope>
    <source>
        <strain evidence="2">TSY1</strain>
    </source>
</reference>
<dbReference type="Proteomes" id="UP000019141">
    <property type="component" value="Unassembled WGS sequence"/>
</dbReference>
<dbReference type="EMBL" id="AZHW01000694">
    <property type="protein sequence ID" value="ETW97192.1"/>
    <property type="molecule type" value="Genomic_DNA"/>
</dbReference>
<gene>
    <name evidence="1" type="ORF">ETSY1_23585</name>
</gene>
<proteinExistence type="predicted"/>
<name>W4LGR4_ENTF1</name>
<dbReference type="HOGENOM" id="CLU_1398941_0_0_7"/>
<accession>W4LGR4</accession>
<comment type="caution">
    <text evidence="1">The sequence shown here is derived from an EMBL/GenBank/DDBJ whole genome shotgun (WGS) entry which is preliminary data.</text>
</comment>
<keyword evidence="2" id="KW-1185">Reference proteome</keyword>
<organism evidence="1 2">
    <name type="scientific">Entotheonella factor</name>
    <dbReference type="NCBI Taxonomy" id="1429438"/>
    <lineage>
        <taxon>Bacteria</taxon>
        <taxon>Pseudomonadati</taxon>
        <taxon>Nitrospinota/Tectimicrobiota group</taxon>
        <taxon>Candidatus Tectimicrobiota</taxon>
        <taxon>Candidatus Entotheonellia</taxon>
        <taxon>Candidatus Entotheonellales</taxon>
        <taxon>Candidatus Entotheonellaceae</taxon>
        <taxon>Candidatus Entotheonella</taxon>
    </lineage>
</organism>
<dbReference type="PATRIC" id="fig|1429438.4.peg.4533"/>
<evidence type="ECO:0000313" key="2">
    <source>
        <dbReference type="Proteomes" id="UP000019141"/>
    </source>
</evidence>
<feature type="non-terminal residue" evidence="1">
    <location>
        <position position="1"/>
    </location>
</feature>
<sequence length="194" mass="22426">DLGLIAERGQLVIANPIYEEVIPRALTYTTQVTITHETLWYVAPDGRLDMPKLLAAFQHFFREHSEHWVERFDYKEAGPQLLLQAFLQRILNGGGRIEREYGLGRGRTDLLVLWPAATDAEQIQRVVIETKLRYGALDTTIESGVAQTWAYMDRSGAEAGHLVIFDRMPQRSWEEKIFHRQHMYQDAVIDVWGM</sequence>
<protein>
    <submittedName>
        <fullName evidence="1">Uncharacterized protein</fullName>
    </submittedName>
</protein>